<accession>A0A382XNK8</accession>
<dbReference type="InterPro" id="IPR013762">
    <property type="entry name" value="Integrase-like_cat_sf"/>
</dbReference>
<reference evidence="2" key="1">
    <citation type="submission" date="2018-05" db="EMBL/GenBank/DDBJ databases">
        <authorList>
            <person name="Lanie J.A."/>
            <person name="Ng W.-L."/>
            <person name="Kazmierczak K.M."/>
            <person name="Andrzejewski T.M."/>
            <person name="Davidsen T.M."/>
            <person name="Wayne K.J."/>
            <person name="Tettelin H."/>
            <person name="Glass J.I."/>
            <person name="Rusch D."/>
            <person name="Podicherti R."/>
            <person name="Tsui H.-C.T."/>
            <person name="Winkler M.E."/>
        </authorList>
    </citation>
    <scope>NUCLEOTIDE SEQUENCE</scope>
</reference>
<evidence type="ECO:0000313" key="2">
    <source>
        <dbReference type="EMBL" id="SVD72454.1"/>
    </source>
</evidence>
<dbReference type="EMBL" id="UINC01169090">
    <property type="protein sequence ID" value="SVD72454.1"/>
    <property type="molecule type" value="Genomic_DNA"/>
</dbReference>
<keyword evidence="1" id="KW-0233">DNA recombination</keyword>
<dbReference type="GO" id="GO:0003677">
    <property type="term" value="F:DNA binding"/>
    <property type="evidence" value="ECO:0007669"/>
    <property type="project" value="InterPro"/>
</dbReference>
<dbReference type="GO" id="GO:0006310">
    <property type="term" value="P:DNA recombination"/>
    <property type="evidence" value="ECO:0007669"/>
    <property type="project" value="UniProtKB-KW"/>
</dbReference>
<dbReference type="SUPFAM" id="SSF56349">
    <property type="entry name" value="DNA breaking-rejoining enzymes"/>
    <property type="match status" value="1"/>
</dbReference>
<protein>
    <recommendedName>
        <fullName evidence="3">Core-binding (CB) domain-containing protein</fullName>
    </recommendedName>
</protein>
<evidence type="ECO:0008006" key="3">
    <source>
        <dbReference type="Google" id="ProtNLM"/>
    </source>
</evidence>
<proteinExistence type="predicted"/>
<dbReference type="GO" id="GO:0015074">
    <property type="term" value="P:DNA integration"/>
    <property type="evidence" value="ECO:0007669"/>
    <property type="project" value="InterPro"/>
</dbReference>
<dbReference type="InterPro" id="IPR011010">
    <property type="entry name" value="DNA_brk_join_enz"/>
</dbReference>
<dbReference type="Gene3D" id="1.10.443.10">
    <property type="entry name" value="Intergrase catalytic core"/>
    <property type="match status" value="1"/>
</dbReference>
<sequence length="226" mass="26384">MSTLYNQRDIWYLDVTINSKRIRKSLHTKHKSTATKLAKQVENEIIKNVLTGNRPVSAPNLSLKALIREFLASNHGWRESTYSIYEQKLAYYLNKGLPENPTSRSMVIRCVNRMNRWAFNNRLVSDLKLIEGGSRWEHRIRTFSNEEMELILNDITPHYFQLFIRFAYYTGARRGEICSLTEENVRDGYVSGKSGTRPLKLNTQAKDVLAEIDALWDYRPTYVTQT</sequence>
<evidence type="ECO:0000256" key="1">
    <source>
        <dbReference type="ARBA" id="ARBA00023172"/>
    </source>
</evidence>
<dbReference type="AlphaFoldDB" id="A0A382XNK8"/>
<gene>
    <name evidence="2" type="ORF">METZ01_LOCUS425308</name>
</gene>
<feature type="non-terminal residue" evidence="2">
    <location>
        <position position="226"/>
    </location>
</feature>
<name>A0A382XNK8_9ZZZZ</name>
<organism evidence="2">
    <name type="scientific">marine metagenome</name>
    <dbReference type="NCBI Taxonomy" id="408172"/>
    <lineage>
        <taxon>unclassified sequences</taxon>
        <taxon>metagenomes</taxon>
        <taxon>ecological metagenomes</taxon>
    </lineage>
</organism>